<sequence>MPLPPPPALLDDTLRTVARRYRLPAIGAVSERIHEASPATALAVTIEQARLALANGEIPGAALKHLFVESLARMVREAIRPDAGDPAFQAMVLRHRVPQVHEYASLAARAEQDRRLVLAAVNAVAHPNKPQRGASGPQREAMTHLHAAASASSWAALHDTVRRLLAMPAISNEVPNAAPNAAPLQPALAQLLDSPALERLRQLEALSSDAQVRQYRSLWDRQGPRSGTATATAQGASSRQRGAAAEALAAQALRALAQRLNDAEGTSAPYRVVTSMRVPASLPASHERAKTEWDAVLLRQANTEDEADDETPAWDVCLLVEAKASVDAATTDLPRLLRGLRLLAHAEQHVTYAFQTEQGTVRLRGASLSALPTDEAGLASKVLYCSDAPAESHPRVLSAASRMQLLSAPATLEFASKLIETQQAEARDLEPVWHQLLESPQWSAVLNQYRALRRVRELMVHADDLLAAIGDTGQRA</sequence>
<feature type="compositionally biased region" description="Low complexity" evidence="1">
    <location>
        <begin position="225"/>
        <end position="242"/>
    </location>
</feature>
<evidence type="ECO:0000256" key="1">
    <source>
        <dbReference type="SAM" id="MobiDB-lite"/>
    </source>
</evidence>
<dbReference type="AlphaFoldDB" id="A0A5M8B531"/>
<dbReference type="Proteomes" id="UP000324324">
    <property type="component" value="Unassembled WGS sequence"/>
</dbReference>
<evidence type="ECO:0000313" key="3">
    <source>
        <dbReference type="Proteomes" id="UP000324324"/>
    </source>
</evidence>
<accession>A0A5M8B531</accession>
<proteinExistence type="predicted"/>
<reference evidence="2 3" key="1">
    <citation type="submission" date="2019-09" db="EMBL/GenBank/DDBJ databases">
        <title>Isolation of a novel species in the genus Cupriavidus from patients with sepsis using whole genome sequencing.</title>
        <authorList>
            <person name="Kweon O.J."/>
            <person name="Lee M.-K."/>
        </authorList>
    </citation>
    <scope>NUCLEOTIDE SEQUENCE [LARGE SCALE GENOMIC DNA]</scope>
    <source>
        <strain evidence="2 3">MKL-01</strain>
    </source>
</reference>
<comment type="caution">
    <text evidence="2">The sequence shown here is derived from an EMBL/GenBank/DDBJ whole genome shotgun (WGS) entry which is preliminary data.</text>
</comment>
<keyword evidence="3" id="KW-1185">Reference proteome</keyword>
<protein>
    <submittedName>
        <fullName evidence="2">3-deoxy-D-arabino-heptulosonate 7-phosphate synthase</fullName>
    </submittedName>
</protein>
<feature type="region of interest" description="Disordered" evidence="1">
    <location>
        <begin position="219"/>
        <end position="242"/>
    </location>
</feature>
<dbReference type="EMBL" id="VWRN01000017">
    <property type="protein sequence ID" value="KAA6129715.1"/>
    <property type="molecule type" value="Genomic_DNA"/>
</dbReference>
<organism evidence="2 3">
    <name type="scientific">Cupriavidus cauae</name>
    <dbReference type="NCBI Taxonomy" id="2608999"/>
    <lineage>
        <taxon>Bacteria</taxon>
        <taxon>Pseudomonadati</taxon>
        <taxon>Pseudomonadota</taxon>
        <taxon>Betaproteobacteria</taxon>
        <taxon>Burkholderiales</taxon>
        <taxon>Burkholderiaceae</taxon>
        <taxon>Cupriavidus</taxon>
    </lineage>
</organism>
<name>A0A5M8B531_9BURK</name>
<gene>
    <name evidence="2" type="ORF">F1599_05200</name>
</gene>
<evidence type="ECO:0000313" key="2">
    <source>
        <dbReference type="EMBL" id="KAA6129715.1"/>
    </source>
</evidence>